<proteinExistence type="predicted"/>
<reference evidence="2" key="1">
    <citation type="journal article" date="2020" name="Nature">
        <title>Giant virus diversity and host interactions through global metagenomics.</title>
        <authorList>
            <person name="Schulz F."/>
            <person name="Roux S."/>
            <person name="Paez-Espino D."/>
            <person name="Jungbluth S."/>
            <person name="Walsh D.A."/>
            <person name="Denef V.J."/>
            <person name="McMahon K.D."/>
            <person name="Konstantinidis K.T."/>
            <person name="Eloe-Fadrosh E.A."/>
            <person name="Kyrpides N.C."/>
            <person name="Woyke T."/>
        </authorList>
    </citation>
    <scope>NUCLEOTIDE SEQUENCE</scope>
    <source>
        <strain evidence="2">GVMAG-M-3300021962-46</strain>
    </source>
</reference>
<dbReference type="AlphaFoldDB" id="A0A6C0CS00"/>
<feature type="compositionally biased region" description="Acidic residues" evidence="1">
    <location>
        <begin position="109"/>
        <end position="126"/>
    </location>
</feature>
<evidence type="ECO:0000313" key="2">
    <source>
        <dbReference type="EMBL" id="QHT07241.1"/>
    </source>
</evidence>
<accession>A0A6C0CS00</accession>
<sequence>MSAVKVFNSSSSQKCTTKTSSKVSNIVQKIDTRRQIFEQARRTKIQRIYKDIELIVKREQEYAKQVFEQLFPVKITWNEDALSQLNNMMPFRIEKLEKEQNNVVKTEDYDADTESEEEEEKLDDTI</sequence>
<evidence type="ECO:0000256" key="1">
    <source>
        <dbReference type="SAM" id="MobiDB-lite"/>
    </source>
</evidence>
<name>A0A6C0CS00_9ZZZZ</name>
<organism evidence="2">
    <name type="scientific">viral metagenome</name>
    <dbReference type="NCBI Taxonomy" id="1070528"/>
    <lineage>
        <taxon>unclassified sequences</taxon>
        <taxon>metagenomes</taxon>
        <taxon>organismal metagenomes</taxon>
    </lineage>
</organism>
<protein>
    <submittedName>
        <fullName evidence="2">Uncharacterized protein</fullName>
    </submittedName>
</protein>
<dbReference type="EMBL" id="MN739480">
    <property type="protein sequence ID" value="QHT07241.1"/>
    <property type="molecule type" value="Genomic_DNA"/>
</dbReference>
<feature type="region of interest" description="Disordered" evidence="1">
    <location>
        <begin position="102"/>
        <end position="126"/>
    </location>
</feature>